<organism evidence="1 2">
    <name type="scientific">Candidatus Collierbacteria bacterium RIFCSPHIGHO2_02_FULL_49_10</name>
    <dbReference type="NCBI Taxonomy" id="1817723"/>
    <lineage>
        <taxon>Bacteria</taxon>
        <taxon>Candidatus Collieribacteriota</taxon>
    </lineage>
</organism>
<dbReference type="Proteomes" id="UP000177390">
    <property type="component" value="Unassembled WGS sequence"/>
</dbReference>
<name>A0A1F5EXL5_9BACT</name>
<dbReference type="EMBL" id="MFAH01000006">
    <property type="protein sequence ID" value="OGD72132.1"/>
    <property type="molecule type" value="Genomic_DNA"/>
</dbReference>
<proteinExistence type="predicted"/>
<sequence>MVDGNLLENQRIQRGAESRSKLELKYRLAEDPRYEEAKRVQREVAINAIHALKETSSPDQFGRELDARVVQVLVDKFGGENGDSYGFKLKAAFLERIGEKARDEISAVVTSLNIEPSTETRRLLDLLPFGQSAEAIGETLGKVVASGELSTLGTPQRLFERARDAKIKEFEEFVKQA</sequence>
<evidence type="ECO:0000313" key="2">
    <source>
        <dbReference type="Proteomes" id="UP000177390"/>
    </source>
</evidence>
<comment type="caution">
    <text evidence="1">The sequence shown here is derived from an EMBL/GenBank/DDBJ whole genome shotgun (WGS) entry which is preliminary data.</text>
</comment>
<gene>
    <name evidence="1" type="ORF">A3D09_03965</name>
</gene>
<protein>
    <submittedName>
        <fullName evidence="1">Uncharacterized protein</fullName>
    </submittedName>
</protein>
<accession>A0A1F5EXL5</accession>
<dbReference type="AlphaFoldDB" id="A0A1F5EXL5"/>
<evidence type="ECO:0000313" key="1">
    <source>
        <dbReference type="EMBL" id="OGD72132.1"/>
    </source>
</evidence>
<reference evidence="1 2" key="1">
    <citation type="journal article" date="2016" name="Nat. Commun.">
        <title>Thousands of microbial genomes shed light on interconnected biogeochemical processes in an aquifer system.</title>
        <authorList>
            <person name="Anantharaman K."/>
            <person name="Brown C.T."/>
            <person name="Hug L.A."/>
            <person name="Sharon I."/>
            <person name="Castelle C.J."/>
            <person name="Probst A.J."/>
            <person name="Thomas B.C."/>
            <person name="Singh A."/>
            <person name="Wilkins M.J."/>
            <person name="Karaoz U."/>
            <person name="Brodie E.L."/>
            <person name="Williams K.H."/>
            <person name="Hubbard S.S."/>
            <person name="Banfield J.F."/>
        </authorList>
    </citation>
    <scope>NUCLEOTIDE SEQUENCE [LARGE SCALE GENOMIC DNA]</scope>
</reference>